<dbReference type="Proteomes" id="UP001066276">
    <property type="component" value="Chromosome 6"/>
</dbReference>
<feature type="compositionally biased region" description="Basic residues" evidence="1">
    <location>
        <begin position="127"/>
        <end position="146"/>
    </location>
</feature>
<proteinExistence type="predicted"/>
<gene>
    <name evidence="3" type="ORF">NDU88_004200</name>
</gene>
<feature type="compositionally biased region" description="Basic and acidic residues" evidence="1">
    <location>
        <begin position="63"/>
        <end position="79"/>
    </location>
</feature>
<name>A0AAV7QBW8_PLEWA</name>
<protein>
    <recommendedName>
        <fullName evidence="2">Reverse transcriptase domain-containing protein</fullName>
    </recommendedName>
</protein>
<dbReference type="InterPro" id="IPR000477">
    <property type="entry name" value="RT_dom"/>
</dbReference>
<dbReference type="PANTHER" id="PTHR19446">
    <property type="entry name" value="REVERSE TRANSCRIPTASES"/>
    <property type="match status" value="1"/>
</dbReference>
<evidence type="ECO:0000313" key="4">
    <source>
        <dbReference type="Proteomes" id="UP001066276"/>
    </source>
</evidence>
<dbReference type="EMBL" id="JANPWB010000010">
    <property type="protein sequence ID" value="KAJ1137804.1"/>
    <property type="molecule type" value="Genomic_DNA"/>
</dbReference>
<dbReference type="AlphaFoldDB" id="A0AAV7QBW8"/>
<sequence length="516" mass="58605">MMVIKLHPHFEAEAKPAPAAGLSFEMLGLAAKSQVLRPDGQTSRESGTRRGCRGQPSSPGLQKDQRNWKRKGPRQEQAKPDQGSTQALEPQSTEEEMPAMPESGPTDNAPQPASEIQEKGPWMKQECRKRRHCPPQATKKSRKKLLSNHNPYFDLWESEEEEQPENGGSDDQLDQVTKVLQEMRALASVMEASPPSSPAIVKKEEASIEEEEQSRPANLEEEEPETSQKCKPASEKHRAKTTVPTPETRQEPNQPLGPDLLELYEDMEQEGVMPHTLREGMIALLYKHKGERCDLKHWHPISLLNVDYKILAKTMVKRLNDAMGEIVHPDQTCGVPGRRVMDSLALIRDTIKYTTDRNIRAALVCLTQKKAFDRVSHEFMERVREGFGLGERFCNYVKIMYTDIFSSVMVKVWKTDPFPIRSRVRHGCPLLPSLFVLVIELLAEYIRKNRNIRGIPTPGDAKKEVKCTLYMDDVTLFARMGNRSRPCWRHARTLAKHQEQKCGQIIGKALRPLGPM</sequence>
<evidence type="ECO:0000256" key="1">
    <source>
        <dbReference type="SAM" id="MobiDB-lite"/>
    </source>
</evidence>
<organism evidence="3 4">
    <name type="scientific">Pleurodeles waltl</name>
    <name type="common">Iberian ribbed newt</name>
    <dbReference type="NCBI Taxonomy" id="8319"/>
    <lineage>
        <taxon>Eukaryota</taxon>
        <taxon>Metazoa</taxon>
        <taxon>Chordata</taxon>
        <taxon>Craniata</taxon>
        <taxon>Vertebrata</taxon>
        <taxon>Euteleostomi</taxon>
        <taxon>Amphibia</taxon>
        <taxon>Batrachia</taxon>
        <taxon>Caudata</taxon>
        <taxon>Salamandroidea</taxon>
        <taxon>Salamandridae</taxon>
        <taxon>Pleurodelinae</taxon>
        <taxon>Pleurodeles</taxon>
    </lineage>
</organism>
<reference evidence="3" key="1">
    <citation type="journal article" date="2022" name="bioRxiv">
        <title>Sequencing and chromosome-scale assembly of the giantPleurodeles waltlgenome.</title>
        <authorList>
            <person name="Brown T."/>
            <person name="Elewa A."/>
            <person name="Iarovenko S."/>
            <person name="Subramanian E."/>
            <person name="Araus A.J."/>
            <person name="Petzold A."/>
            <person name="Susuki M."/>
            <person name="Suzuki K.-i.T."/>
            <person name="Hayashi T."/>
            <person name="Toyoda A."/>
            <person name="Oliveira C."/>
            <person name="Osipova E."/>
            <person name="Leigh N.D."/>
            <person name="Simon A."/>
            <person name="Yun M.H."/>
        </authorList>
    </citation>
    <scope>NUCLEOTIDE SEQUENCE</scope>
    <source>
        <strain evidence="3">20211129_DDA</strain>
        <tissue evidence="3">Liver</tissue>
    </source>
</reference>
<accession>A0AAV7QBW8</accession>
<evidence type="ECO:0000313" key="3">
    <source>
        <dbReference type="EMBL" id="KAJ1137804.1"/>
    </source>
</evidence>
<feature type="compositionally biased region" description="Polar residues" evidence="1">
    <location>
        <begin position="82"/>
        <end position="91"/>
    </location>
</feature>
<feature type="domain" description="Reverse transcriptase" evidence="2">
    <location>
        <begin position="291"/>
        <end position="490"/>
    </location>
</feature>
<keyword evidence="4" id="KW-1185">Reference proteome</keyword>
<evidence type="ECO:0000259" key="2">
    <source>
        <dbReference type="Pfam" id="PF00078"/>
    </source>
</evidence>
<dbReference type="Pfam" id="PF00078">
    <property type="entry name" value="RVT_1"/>
    <property type="match status" value="1"/>
</dbReference>
<feature type="compositionally biased region" description="Polar residues" evidence="1">
    <location>
        <begin position="242"/>
        <end position="253"/>
    </location>
</feature>
<comment type="caution">
    <text evidence="3">The sequence shown here is derived from an EMBL/GenBank/DDBJ whole genome shotgun (WGS) entry which is preliminary data.</text>
</comment>
<feature type="region of interest" description="Disordered" evidence="1">
    <location>
        <begin position="34"/>
        <end position="256"/>
    </location>
</feature>
<feature type="compositionally biased region" description="Basic and acidic residues" evidence="1">
    <location>
        <begin position="226"/>
        <end position="236"/>
    </location>
</feature>
<dbReference type="CDD" id="cd01650">
    <property type="entry name" value="RT_nLTR_like"/>
    <property type="match status" value="1"/>
</dbReference>